<accession>A0A8J4GZL0</accession>
<reference evidence="1" key="1">
    <citation type="journal article" date="2021" name="Proc. Natl. Acad. Sci. U.S.A.">
        <title>Three genomes in the algal genus Volvox reveal the fate of a haploid sex-determining region after a transition to homothallism.</title>
        <authorList>
            <person name="Yamamoto K."/>
            <person name="Hamaji T."/>
            <person name="Kawai-Toyooka H."/>
            <person name="Matsuzaki R."/>
            <person name="Takahashi F."/>
            <person name="Nishimura Y."/>
            <person name="Kawachi M."/>
            <person name="Noguchi H."/>
            <person name="Minakuchi Y."/>
            <person name="Umen J.G."/>
            <person name="Toyoda A."/>
            <person name="Nozaki H."/>
        </authorList>
    </citation>
    <scope>NUCLEOTIDE SEQUENCE</scope>
    <source>
        <strain evidence="1">NIES-3785</strain>
    </source>
</reference>
<gene>
    <name evidence="1" type="ORF">Vretimale_18850</name>
</gene>
<evidence type="ECO:0000313" key="1">
    <source>
        <dbReference type="EMBL" id="GIM16247.1"/>
    </source>
</evidence>
<proteinExistence type="predicted"/>
<organism evidence="1 2">
    <name type="scientific">Volvox reticuliferus</name>
    <dbReference type="NCBI Taxonomy" id="1737510"/>
    <lineage>
        <taxon>Eukaryota</taxon>
        <taxon>Viridiplantae</taxon>
        <taxon>Chlorophyta</taxon>
        <taxon>core chlorophytes</taxon>
        <taxon>Chlorophyceae</taxon>
        <taxon>CS clade</taxon>
        <taxon>Chlamydomonadales</taxon>
        <taxon>Volvocaceae</taxon>
        <taxon>Volvox</taxon>
    </lineage>
</organism>
<dbReference type="AlphaFoldDB" id="A0A8J4GZL0"/>
<sequence>CSRQRMLTAFQEASPGNTRLRTHRQYIHFFYWPPPSIIRSMNDLGTLHEESNEGQSCEGAGRYPGCLAGGCFSQIAKALKAKRTWQGHGGTAKIDAVPTFKRNWRGHA</sequence>
<feature type="non-terminal residue" evidence="1">
    <location>
        <position position="1"/>
    </location>
</feature>
<dbReference type="EMBL" id="BNCQ01000076">
    <property type="protein sequence ID" value="GIM16247.1"/>
    <property type="molecule type" value="Genomic_DNA"/>
</dbReference>
<comment type="caution">
    <text evidence="1">The sequence shown here is derived from an EMBL/GenBank/DDBJ whole genome shotgun (WGS) entry which is preliminary data.</text>
</comment>
<dbReference type="Proteomes" id="UP000722791">
    <property type="component" value="Unassembled WGS sequence"/>
</dbReference>
<protein>
    <submittedName>
        <fullName evidence="1">Uncharacterized protein</fullName>
    </submittedName>
</protein>
<evidence type="ECO:0000313" key="2">
    <source>
        <dbReference type="Proteomes" id="UP000722791"/>
    </source>
</evidence>
<name>A0A8J4GZL0_9CHLO</name>